<feature type="compositionally biased region" description="Basic and acidic residues" evidence="1">
    <location>
        <begin position="1"/>
        <end position="15"/>
    </location>
</feature>
<dbReference type="InterPro" id="IPR057684">
    <property type="entry name" value="DUF7924"/>
</dbReference>
<dbReference type="EMBL" id="JBFXLS010000007">
    <property type="protein sequence ID" value="KAL2832101.1"/>
    <property type="molecule type" value="Genomic_DNA"/>
</dbReference>
<dbReference type="PANTHER" id="PTHR42470">
    <property type="entry name" value="VAST DOMAIN-CONTAINING PROTEIN"/>
    <property type="match status" value="1"/>
</dbReference>
<sequence length="435" mass="48555">MEKNQPRNRRSERLRQKPPANKPPALTTKQDEQSGQQSSNKRKRAAESLQAAAVAPQKVLLTDKDRDVHHWLIHGKMPETLGPIVSIDRFYAPYCARPKPKRVFITRANTRNHPGSQGTVSGEKRSIAHDSNECVGFLEQNGSLPLSKKGGPTENCKNVCKELLGKECDNPKGTTFEKNAIQSMREKIGMRSEIAIIRIIGDLVVPSADSAVSLQHTEFDEPQPDYGVGFSRQAFTREQLFKLGPFIGGVGFSSYFRGTAEMYFPFMASEVKSKTTGLHVADHQNSHSMALCLRGVIYLFKLVKREQELDHKILGFSISHNHNTVRVHGHYPVISNDEITYHRYTILEFTLNSETRWSSYNFVMTDIKKPIEVPQLASQTQSTGISGDPERLPDLAGSANWSPSYKGTEIGGGTESQDAPLPASKKKAAELKRKR</sequence>
<organism evidence="3 4">
    <name type="scientific">Aspergillus cavernicola</name>
    <dbReference type="NCBI Taxonomy" id="176166"/>
    <lineage>
        <taxon>Eukaryota</taxon>
        <taxon>Fungi</taxon>
        <taxon>Dikarya</taxon>
        <taxon>Ascomycota</taxon>
        <taxon>Pezizomycotina</taxon>
        <taxon>Eurotiomycetes</taxon>
        <taxon>Eurotiomycetidae</taxon>
        <taxon>Eurotiales</taxon>
        <taxon>Aspergillaceae</taxon>
        <taxon>Aspergillus</taxon>
        <taxon>Aspergillus subgen. Nidulantes</taxon>
    </lineage>
</organism>
<proteinExistence type="predicted"/>
<evidence type="ECO:0000313" key="3">
    <source>
        <dbReference type="EMBL" id="KAL2832101.1"/>
    </source>
</evidence>
<keyword evidence="4" id="KW-1185">Reference proteome</keyword>
<dbReference type="PANTHER" id="PTHR42470:SF2">
    <property type="match status" value="1"/>
</dbReference>
<feature type="region of interest" description="Disordered" evidence="1">
    <location>
        <begin position="1"/>
        <end position="50"/>
    </location>
</feature>
<accession>A0ABR4IWF1</accession>
<feature type="region of interest" description="Disordered" evidence="1">
    <location>
        <begin position="378"/>
        <end position="435"/>
    </location>
</feature>
<evidence type="ECO:0000313" key="4">
    <source>
        <dbReference type="Proteomes" id="UP001610335"/>
    </source>
</evidence>
<dbReference type="Pfam" id="PF25545">
    <property type="entry name" value="DUF7924"/>
    <property type="match status" value="1"/>
</dbReference>
<comment type="caution">
    <text evidence="3">The sequence shown here is derived from an EMBL/GenBank/DDBJ whole genome shotgun (WGS) entry which is preliminary data.</text>
</comment>
<dbReference type="Proteomes" id="UP001610335">
    <property type="component" value="Unassembled WGS sequence"/>
</dbReference>
<evidence type="ECO:0000256" key="1">
    <source>
        <dbReference type="SAM" id="MobiDB-lite"/>
    </source>
</evidence>
<reference evidence="3 4" key="1">
    <citation type="submission" date="2024-07" db="EMBL/GenBank/DDBJ databases">
        <title>Section-level genome sequencing and comparative genomics of Aspergillus sections Usti and Cavernicolus.</title>
        <authorList>
            <consortium name="Lawrence Berkeley National Laboratory"/>
            <person name="Nybo J.L."/>
            <person name="Vesth T.C."/>
            <person name="Theobald S."/>
            <person name="Frisvad J.C."/>
            <person name="Larsen T.O."/>
            <person name="Kjaerboelling I."/>
            <person name="Rothschild-Mancinelli K."/>
            <person name="Lyhne E.K."/>
            <person name="Kogle M.E."/>
            <person name="Barry K."/>
            <person name="Clum A."/>
            <person name="Na H."/>
            <person name="Ledsgaard L."/>
            <person name="Lin J."/>
            <person name="Lipzen A."/>
            <person name="Kuo A."/>
            <person name="Riley R."/>
            <person name="Mondo S."/>
            <person name="LaButti K."/>
            <person name="Haridas S."/>
            <person name="Pangalinan J."/>
            <person name="Salamov A.A."/>
            <person name="Simmons B.A."/>
            <person name="Magnuson J.K."/>
            <person name="Chen J."/>
            <person name="Drula E."/>
            <person name="Henrissat B."/>
            <person name="Wiebenga A."/>
            <person name="Lubbers R.J."/>
            <person name="Gomes A.C."/>
            <person name="Makela M.R."/>
            <person name="Stajich J."/>
            <person name="Grigoriev I.V."/>
            <person name="Mortensen U.H."/>
            <person name="De vries R.P."/>
            <person name="Baker S.E."/>
            <person name="Andersen M.R."/>
        </authorList>
    </citation>
    <scope>NUCLEOTIDE SEQUENCE [LARGE SCALE GENOMIC DNA]</scope>
    <source>
        <strain evidence="3 4">CBS 600.67</strain>
    </source>
</reference>
<evidence type="ECO:0000259" key="2">
    <source>
        <dbReference type="Pfam" id="PF25545"/>
    </source>
</evidence>
<name>A0ABR4IWF1_9EURO</name>
<protein>
    <recommendedName>
        <fullName evidence="2">DUF7924 domain-containing protein</fullName>
    </recommendedName>
</protein>
<feature type="domain" description="DUF7924" evidence="2">
    <location>
        <begin position="220"/>
        <end position="364"/>
    </location>
</feature>
<gene>
    <name evidence="3" type="ORF">BDW59DRAFT_157562</name>
</gene>